<evidence type="ECO:0000259" key="2">
    <source>
        <dbReference type="Pfam" id="PF13717"/>
    </source>
</evidence>
<dbReference type="Proteomes" id="UP000547674">
    <property type="component" value="Unassembled WGS sequence"/>
</dbReference>
<accession>A0A7Y2EA27</accession>
<protein>
    <recommendedName>
        <fullName evidence="2">Zinc finger/thioredoxin putative domain-containing protein</fullName>
    </recommendedName>
</protein>
<feature type="region of interest" description="Disordered" evidence="1">
    <location>
        <begin position="42"/>
        <end position="94"/>
    </location>
</feature>
<dbReference type="NCBIfam" id="TIGR02098">
    <property type="entry name" value="MJ0042_CXXC"/>
    <property type="match status" value="1"/>
</dbReference>
<comment type="caution">
    <text evidence="3">The sequence shown here is derived from an EMBL/GenBank/DDBJ whole genome shotgun (WGS) entry which is preliminary data.</text>
</comment>
<dbReference type="InterPro" id="IPR011723">
    <property type="entry name" value="Znf/thioredoxin_put"/>
</dbReference>
<dbReference type="EMBL" id="JABDJR010000594">
    <property type="protein sequence ID" value="NNF08013.1"/>
    <property type="molecule type" value="Genomic_DNA"/>
</dbReference>
<sequence>MIVRCPDCLTKYEIASSRVPESGIKVRCPKCKAVFPVHKSEEEAAVTSPAENGNGSVAAKPEPTQSAPTPKPTPAPVAASSASAPISNRPASRLVTDPTVARRMARAVIHEIILARKTEHEVALGNKSLLQSFGKEIASAFDLYEERISPDLPQSKTIFRSALNEILGRGKVLI</sequence>
<proteinExistence type="predicted"/>
<feature type="domain" description="Zinc finger/thioredoxin putative" evidence="2">
    <location>
        <begin position="1"/>
        <end position="36"/>
    </location>
</feature>
<reference evidence="3 4" key="1">
    <citation type="submission" date="2020-03" db="EMBL/GenBank/DDBJ databases">
        <title>Metabolic flexibility allows generalist bacteria to become dominant in a frequently disturbed ecosystem.</title>
        <authorList>
            <person name="Chen Y.-J."/>
            <person name="Leung P.M."/>
            <person name="Bay S.K."/>
            <person name="Hugenholtz P."/>
            <person name="Kessler A.J."/>
            <person name="Shelley G."/>
            <person name="Waite D.W."/>
            <person name="Cook P.L."/>
            <person name="Greening C."/>
        </authorList>
    </citation>
    <scope>NUCLEOTIDE SEQUENCE [LARGE SCALE GENOMIC DNA]</scope>
    <source>
        <strain evidence="3">SS_bin_28</strain>
    </source>
</reference>
<name>A0A7Y2EA27_UNCEI</name>
<evidence type="ECO:0000313" key="4">
    <source>
        <dbReference type="Proteomes" id="UP000547674"/>
    </source>
</evidence>
<dbReference type="Pfam" id="PF13717">
    <property type="entry name" value="Zn_ribbon_4"/>
    <property type="match status" value="1"/>
</dbReference>
<feature type="compositionally biased region" description="Low complexity" evidence="1">
    <location>
        <begin position="76"/>
        <end position="92"/>
    </location>
</feature>
<dbReference type="AlphaFoldDB" id="A0A7Y2EA27"/>
<evidence type="ECO:0000313" key="3">
    <source>
        <dbReference type="EMBL" id="NNF08013.1"/>
    </source>
</evidence>
<gene>
    <name evidence="3" type="ORF">HKN21_14715</name>
</gene>
<evidence type="ECO:0000256" key="1">
    <source>
        <dbReference type="SAM" id="MobiDB-lite"/>
    </source>
</evidence>
<organism evidence="3 4">
    <name type="scientific">Eiseniibacteriota bacterium</name>
    <dbReference type="NCBI Taxonomy" id="2212470"/>
    <lineage>
        <taxon>Bacteria</taxon>
        <taxon>Candidatus Eiseniibacteriota</taxon>
    </lineage>
</organism>